<dbReference type="Proteomes" id="UP000029917">
    <property type="component" value="Unassembled WGS sequence"/>
</dbReference>
<keyword evidence="2" id="KW-0472">Membrane</keyword>
<comment type="caution">
    <text evidence="3">The sequence shown here is derived from an EMBL/GenBank/DDBJ whole genome shotgun (WGS) entry which is preliminary data.</text>
</comment>
<evidence type="ECO:0000313" key="4">
    <source>
        <dbReference type="Proteomes" id="UP000029917"/>
    </source>
</evidence>
<keyword evidence="2" id="KW-1133">Transmembrane helix</keyword>
<gene>
    <name evidence="3" type="ORF">IC63_13205</name>
</gene>
<keyword evidence="2" id="KW-0812">Transmembrane</keyword>
<proteinExistence type="predicted"/>
<sequence>ALPPGPESRRLGLPHVGSQPTYGPTASAARARRRHDAGYHVAVMAALVAVALYALAPRLADQGALGARLMAWRAQVDEGRDWLDQRATAAVDRLRGLVD</sequence>
<evidence type="ECO:0000313" key="3">
    <source>
        <dbReference type="EMBL" id="KGJ03567.1"/>
    </source>
</evidence>
<feature type="transmembrane region" description="Helical" evidence="2">
    <location>
        <begin position="37"/>
        <end position="56"/>
    </location>
</feature>
<name>A0A099F0A8_9RHOB</name>
<evidence type="ECO:0000256" key="2">
    <source>
        <dbReference type="SAM" id="Phobius"/>
    </source>
</evidence>
<organism evidence="3 4">
    <name type="scientific">Paracoccus sphaerophysae</name>
    <dbReference type="NCBI Taxonomy" id="690417"/>
    <lineage>
        <taxon>Bacteria</taxon>
        <taxon>Pseudomonadati</taxon>
        <taxon>Pseudomonadota</taxon>
        <taxon>Alphaproteobacteria</taxon>
        <taxon>Rhodobacterales</taxon>
        <taxon>Paracoccaceae</taxon>
        <taxon>Paracoccus</taxon>
    </lineage>
</organism>
<dbReference type="AlphaFoldDB" id="A0A099F0A8"/>
<accession>A0A099F0A8</accession>
<reference evidence="3 4" key="1">
    <citation type="submission" date="2014-09" db="EMBL/GenBank/DDBJ databases">
        <authorList>
            <person name="McGinnis J.M."/>
            <person name="Wolfgang W.J."/>
        </authorList>
    </citation>
    <scope>NUCLEOTIDE SEQUENCE [LARGE SCALE GENOMIC DNA]</scope>
    <source>
        <strain evidence="3 4">HAMBI 3106</strain>
    </source>
</reference>
<evidence type="ECO:0000256" key="1">
    <source>
        <dbReference type="SAM" id="MobiDB-lite"/>
    </source>
</evidence>
<feature type="region of interest" description="Disordered" evidence="1">
    <location>
        <begin position="1"/>
        <end position="30"/>
    </location>
</feature>
<keyword evidence="4" id="KW-1185">Reference proteome</keyword>
<protein>
    <submittedName>
        <fullName evidence="3">Uncharacterized protein</fullName>
    </submittedName>
</protein>
<dbReference type="RefSeq" id="WP_198026319.1">
    <property type="nucleotide sequence ID" value="NZ_JRKS01000050.1"/>
</dbReference>
<dbReference type="EMBL" id="JRKS01000050">
    <property type="protein sequence ID" value="KGJ03567.1"/>
    <property type="molecule type" value="Genomic_DNA"/>
</dbReference>
<dbReference type="STRING" id="690417.IC63_13205"/>
<reference evidence="3 4" key="2">
    <citation type="submission" date="2014-10" db="EMBL/GenBank/DDBJ databases">
        <title>Paracoccus sanguinis sp. nov., isolated from clinical specimens of New York State patients.</title>
        <authorList>
            <person name="Mingle L.A."/>
            <person name="Cole J.A."/>
            <person name="Lapierre P."/>
            <person name="Musser K.A."/>
        </authorList>
    </citation>
    <scope>NUCLEOTIDE SEQUENCE [LARGE SCALE GENOMIC DNA]</scope>
    <source>
        <strain evidence="3 4">HAMBI 3106</strain>
    </source>
</reference>
<feature type="non-terminal residue" evidence="3">
    <location>
        <position position="1"/>
    </location>
</feature>